<evidence type="ECO:0000313" key="1">
    <source>
        <dbReference type="EMBL" id="REH35228.1"/>
    </source>
</evidence>
<dbReference type="AlphaFoldDB" id="A0A3E0GYI3"/>
<sequence length="235" mass="26680">MSELLRSGSGLSERAVRFLRANATEHDCRWDADEDRGDAEEVAGHYGLAVDKVLARLAELRERFGGLRYESRSWSFEEVVIFAPALDFDEEDNEPRVILLEHTVAHPFGVWATLDGAVDYMFPSEDGADYVRVFDRPESIVEADALHWECADWTEVGAGRLEWADEVEDRARALPLIDAGSGSTEWWWQGDGFRVHVWRTYAKVFNRDKATRWAVWGSDPSGADNARQFLREAGV</sequence>
<dbReference type="OrthoDB" id="3397017at2"/>
<dbReference type="RefSeq" id="WP_116179992.1">
    <property type="nucleotide sequence ID" value="NZ_CP144375.1"/>
</dbReference>
<organism evidence="1 2">
    <name type="scientific">Kutzneria buriramensis</name>
    <dbReference type="NCBI Taxonomy" id="1045776"/>
    <lineage>
        <taxon>Bacteria</taxon>
        <taxon>Bacillati</taxon>
        <taxon>Actinomycetota</taxon>
        <taxon>Actinomycetes</taxon>
        <taxon>Pseudonocardiales</taxon>
        <taxon>Pseudonocardiaceae</taxon>
        <taxon>Kutzneria</taxon>
    </lineage>
</organism>
<comment type="caution">
    <text evidence="1">The sequence shown here is derived from an EMBL/GenBank/DDBJ whole genome shotgun (WGS) entry which is preliminary data.</text>
</comment>
<keyword evidence="2" id="KW-1185">Reference proteome</keyword>
<dbReference type="Proteomes" id="UP000256269">
    <property type="component" value="Unassembled WGS sequence"/>
</dbReference>
<proteinExistence type="predicted"/>
<reference evidence="1 2" key="1">
    <citation type="submission" date="2018-08" db="EMBL/GenBank/DDBJ databases">
        <title>Genomic Encyclopedia of Archaeal and Bacterial Type Strains, Phase II (KMG-II): from individual species to whole genera.</title>
        <authorList>
            <person name="Goeker M."/>
        </authorList>
    </citation>
    <scope>NUCLEOTIDE SEQUENCE [LARGE SCALE GENOMIC DNA]</scope>
    <source>
        <strain evidence="1 2">DSM 45791</strain>
    </source>
</reference>
<gene>
    <name evidence="1" type="ORF">BCF44_11888</name>
</gene>
<evidence type="ECO:0000313" key="2">
    <source>
        <dbReference type="Proteomes" id="UP000256269"/>
    </source>
</evidence>
<name>A0A3E0GYI3_9PSEU</name>
<protein>
    <submittedName>
        <fullName evidence="1">Uncharacterized protein</fullName>
    </submittedName>
</protein>
<dbReference type="EMBL" id="QUNO01000018">
    <property type="protein sequence ID" value="REH35228.1"/>
    <property type="molecule type" value="Genomic_DNA"/>
</dbReference>
<accession>A0A3E0GYI3</accession>